<reference evidence="5 6" key="1">
    <citation type="submission" date="2019-02" db="EMBL/GenBank/DDBJ databases">
        <title>Deep-cultivation of Planctomycetes and their phenomic and genomic characterization uncovers novel biology.</title>
        <authorList>
            <person name="Wiegand S."/>
            <person name="Jogler M."/>
            <person name="Boedeker C."/>
            <person name="Pinto D."/>
            <person name="Vollmers J."/>
            <person name="Rivas-Marin E."/>
            <person name="Kohn T."/>
            <person name="Peeters S.H."/>
            <person name="Heuer A."/>
            <person name="Rast P."/>
            <person name="Oberbeckmann S."/>
            <person name="Bunk B."/>
            <person name="Jeske O."/>
            <person name="Meyerdierks A."/>
            <person name="Storesund J.E."/>
            <person name="Kallscheuer N."/>
            <person name="Luecker S."/>
            <person name="Lage O.M."/>
            <person name="Pohl T."/>
            <person name="Merkel B.J."/>
            <person name="Hornburger P."/>
            <person name="Mueller R.-W."/>
            <person name="Bruemmer F."/>
            <person name="Labrenz M."/>
            <person name="Spormann A.M."/>
            <person name="Op den Camp H."/>
            <person name="Overmann J."/>
            <person name="Amann R."/>
            <person name="Jetten M.S.M."/>
            <person name="Mascher T."/>
            <person name="Medema M.H."/>
            <person name="Devos D.P."/>
            <person name="Kaster A.-K."/>
            <person name="Ovreas L."/>
            <person name="Rohde M."/>
            <person name="Galperin M.Y."/>
            <person name="Jogler C."/>
        </authorList>
    </citation>
    <scope>NUCLEOTIDE SEQUENCE [LARGE SCALE GENOMIC DNA]</scope>
    <source>
        <strain evidence="5 6">Pla163</strain>
    </source>
</reference>
<dbReference type="PANTHER" id="PTHR10264:SF19">
    <property type="entry name" value="AT06885P-RELATED"/>
    <property type="match status" value="1"/>
</dbReference>
<dbReference type="InterPro" id="IPR001107">
    <property type="entry name" value="Band_7"/>
</dbReference>
<dbReference type="PANTHER" id="PTHR10264">
    <property type="entry name" value="BAND 7 PROTEIN-RELATED"/>
    <property type="match status" value="1"/>
</dbReference>
<feature type="region of interest" description="Disordered" evidence="3">
    <location>
        <begin position="1"/>
        <end position="26"/>
    </location>
</feature>
<keyword evidence="5" id="KW-0645">Protease</keyword>
<dbReference type="GO" id="GO:0006508">
    <property type="term" value="P:proteolysis"/>
    <property type="evidence" value="ECO:0007669"/>
    <property type="project" value="UniProtKB-KW"/>
</dbReference>
<dbReference type="EMBL" id="CP036290">
    <property type="protein sequence ID" value="QDU83738.1"/>
    <property type="molecule type" value="Genomic_DNA"/>
</dbReference>
<sequence>MRRTGRGTRQDGDAVKGDGPTGDSETDALLRRVSSWLASAGAWIWAETLHFARENPFVTAAAVAGLVRACGTTVDSGQTGLLFSFGRVKKRLDPGFHLMIPFLQRARIVPTRSRTLELENQRIVTEEGLVYVVRANLVWRIEDIEKALIEVDDVVEGMRQLLAISVQEVLRGVARDQLRNVRALDGELEACMSAPLEVWGVAVERAGFQSISPSRRSIRVTQLRERVTARHQAYEALLDAGLEPAACIGLVGTRHMPRRRALRASRRDRMARRTRAVTTLRRRVWNELEAAHTPEAVKEKKKAEKEAQRKAWLSGESVSPSASD</sequence>
<feature type="region of interest" description="Disordered" evidence="3">
    <location>
        <begin position="291"/>
        <end position="324"/>
    </location>
</feature>
<organism evidence="5 6">
    <name type="scientific">Rohdeia mirabilis</name>
    <dbReference type="NCBI Taxonomy" id="2528008"/>
    <lineage>
        <taxon>Bacteria</taxon>
        <taxon>Pseudomonadati</taxon>
        <taxon>Planctomycetota</taxon>
        <taxon>Planctomycetia</taxon>
        <taxon>Planctomycetia incertae sedis</taxon>
        <taxon>Rohdeia</taxon>
    </lineage>
</organism>
<dbReference type="Gene3D" id="3.30.479.30">
    <property type="entry name" value="Band 7 domain"/>
    <property type="match status" value="1"/>
</dbReference>
<comment type="similarity">
    <text evidence="2">Belongs to the band 7/mec-2 family.</text>
</comment>
<comment type="subcellular location">
    <subcellularLocation>
        <location evidence="1">Membrane</location>
        <topology evidence="1">Single-pass membrane protein</topology>
    </subcellularLocation>
</comment>
<accession>A0A518CX14</accession>
<dbReference type="SMART" id="SM00244">
    <property type="entry name" value="PHB"/>
    <property type="match status" value="1"/>
</dbReference>
<dbReference type="InterPro" id="IPR043202">
    <property type="entry name" value="Band-7_stomatin-like"/>
</dbReference>
<evidence type="ECO:0000256" key="2">
    <source>
        <dbReference type="ARBA" id="ARBA00008164"/>
    </source>
</evidence>
<gene>
    <name evidence="5" type="primary">hflC_1</name>
    <name evidence="5" type="ORF">Pla163_08390</name>
</gene>
<protein>
    <submittedName>
        <fullName evidence="5">Modulator of FtsH protease HflC</fullName>
    </submittedName>
</protein>
<dbReference type="Pfam" id="PF01145">
    <property type="entry name" value="Band_7"/>
    <property type="match status" value="1"/>
</dbReference>
<evidence type="ECO:0000259" key="4">
    <source>
        <dbReference type="SMART" id="SM00244"/>
    </source>
</evidence>
<dbReference type="SUPFAM" id="SSF117892">
    <property type="entry name" value="Band 7/SPFH domain"/>
    <property type="match status" value="1"/>
</dbReference>
<evidence type="ECO:0000256" key="3">
    <source>
        <dbReference type="SAM" id="MobiDB-lite"/>
    </source>
</evidence>
<dbReference type="Proteomes" id="UP000319342">
    <property type="component" value="Chromosome"/>
</dbReference>
<dbReference type="InterPro" id="IPR036013">
    <property type="entry name" value="Band_7/SPFH_dom_sf"/>
</dbReference>
<keyword evidence="6" id="KW-1185">Reference proteome</keyword>
<name>A0A518CX14_9BACT</name>
<evidence type="ECO:0000313" key="5">
    <source>
        <dbReference type="EMBL" id="QDU83738.1"/>
    </source>
</evidence>
<feature type="compositionally biased region" description="Basic and acidic residues" evidence="3">
    <location>
        <begin position="291"/>
        <end position="309"/>
    </location>
</feature>
<evidence type="ECO:0000256" key="1">
    <source>
        <dbReference type="ARBA" id="ARBA00004167"/>
    </source>
</evidence>
<evidence type="ECO:0000313" key="6">
    <source>
        <dbReference type="Proteomes" id="UP000319342"/>
    </source>
</evidence>
<feature type="domain" description="Band 7" evidence="4">
    <location>
        <begin position="69"/>
        <end position="225"/>
    </location>
</feature>
<dbReference type="GO" id="GO:0005886">
    <property type="term" value="C:plasma membrane"/>
    <property type="evidence" value="ECO:0007669"/>
    <property type="project" value="InterPro"/>
</dbReference>
<keyword evidence="5" id="KW-0378">Hydrolase</keyword>
<dbReference type="GO" id="GO:0008233">
    <property type="term" value="F:peptidase activity"/>
    <property type="evidence" value="ECO:0007669"/>
    <property type="project" value="UniProtKB-KW"/>
</dbReference>
<dbReference type="AlphaFoldDB" id="A0A518CX14"/>
<proteinExistence type="inferred from homology"/>